<feature type="transmembrane region" description="Helical" evidence="5">
    <location>
        <begin position="74"/>
        <end position="97"/>
    </location>
</feature>
<evidence type="ECO:0000256" key="1">
    <source>
        <dbReference type="ARBA" id="ARBA00004141"/>
    </source>
</evidence>
<evidence type="ECO:0000259" key="6">
    <source>
        <dbReference type="Pfam" id="PF08510"/>
    </source>
</evidence>
<evidence type="ECO:0000256" key="4">
    <source>
        <dbReference type="ARBA" id="ARBA00023136"/>
    </source>
</evidence>
<evidence type="ECO:0000256" key="5">
    <source>
        <dbReference type="SAM" id="Phobius"/>
    </source>
</evidence>
<keyword evidence="8" id="KW-1185">Reference proteome</keyword>
<reference evidence="7 8" key="1">
    <citation type="submission" date="2018-12" db="EMBL/GenBank/DDBJ databases">
        <authorList>
            <person name="Tiukova I."/>
            <person name="Dainat J."/>
        </authorList>
    </citation>
    <scope>NUCLEOTIDE SEQUENCE [LARGE SCALE GENOMIC DNA]</scope>
</reference>
<protein>
    <submittedName>
        <fullName evidence="7">DEKNAAC100992</fullName>
    </submittedName>
</protein>
<dbReference type="InParanoid" id="A0A448YGQ8"/>
<dbReference type="InterPro" id="IPR052263">
    <property type="entry name" value="GPI_Anchor_Biosynth"/>
</dbReference>
<keyword evidence="2 5" id="KW-0812">Transmembrane</keyword>
<dbReference type="PANTHER" id="PTHR46346">
    <property type="entry name" value="PHOSPHATIDYLINOSITOL N-ACETYLGLUCOSAMINYLTRANSFERASE SUBUNIT P"/>
    <property type="match status" value="1"/>
</dbReference>
<name>A0A448YGQ8_BRENA</name>
<dbReference type="STRING" id="13370.A0A448YGQ8"/>
<dbReference type="AlphaFoldDB" id="A0A448YGQ8"/>
<dbReference type="FunCoup" id="A0A448YGQ8">
    <property type="interactions" value="39"/>
</dbReference>
<evidence type="ECO:0000313" key="8">
    <source>
        <dbReference type="Proteomes" id="UP000290900"/>
    </source>
</evidence>
<dbReference type="PANTHER" id="PTHR46346:SF1">
    <property type="entry name" value="PHOSPHATIDYLINOSITOL N-ACETYLGLUCOSAMINYLTRANSFERASE SUBUNIT P"/>
    <property type="match status" value="1"/>
</dbReference>
<dbReference type="GO" id="GO:0016020">
    <property type="term" value="C:membrane"/>
    <property type="evidence" value="ECO:0007669"/>
    <property type="project" value="UniProtKB-SubCell"/>
</dbReference>
<gene>
    <name evidence="7" type="ORF">BRENAR_LOCUS880</name>
</gene>
<evidence type="ECO:0000313" key="7">
    <source>
        <dbReference type="EMBL" id="VEU20145.1"/>
    </source>
</evidence>
<dbReference type="Pfam" id="PF08510">
    <property type="entry name" value="PIG-P"/>
    <property type="match status" value="1"/>
</dbReference>
<dbReference type="EMBL" id="CAACVR010000002">
    <property type="protein sequence ID" value="VEU20145.1"/>
    <property type="molecule type" value="Genomic_DNA"/>
</dbReference>
<organism evidence="7 8">
    <name type="scientific">Brettanomyces naardenensis</name>
    <name type="common">Yeast</name>
    <dbReference type="NCBI Taxonomy" id="13370"/>
    <lineage>
        <taxon>Eukaryota</taxon>
        <taxon>Fungi</taxon>
        <taxon>Dikarya</taxon>
        <taxon>Ascomycota</taxon>
        <taxon>Saccharomycotina</taxon>
        <taxon>Pichiomycetes</taxon>
        <taxon>Pichiales</taxon>
        <taxon>Pichiaceae</taxon>
        <taxon>Brettanomyces</taxon>
    </lineage>
</organism>
<proteinExistence type="predicted"/>
<dbReference type="GO" id="GO:0005783">
    <property type="term" value="C:endoplasmic reticulum"/>
    <property type="evidence" value="ECO:0007669"/>
    <property type="project" value="TreeGrafter"/>
</dbReference>
<comment type="subcellular location">
    <subcellularLocation>
        <location evidence="1">Membrane</location>
        <topology evidence="1">Multi-pass membrane protein</topology>
    </subcellularLocation>
</comment>
<feature type="transmembrane region" description="Helical" evidence="5">
    <location>
        <begin position="38"/>
        <end position="54"/>
    </location>
</feature>
<keyword evidence="4 5" id="KW-0472">Membrane</keyword>
<dbReference type="OrthoDB" id="690928at2759"/>
<keyword evidence="3 5" id="KW-1133">Transmembrane helix</keyword>
<evidence type="ECO:0000256" key="2">
    <source>
        <dbReference type="ARBA" id="ARBA00022692"/>
    </source>
</evidence>
<dbReference type="InterPro" id="IPR013717">
    <property type="entry name" value="PIG-P"/>
</dbReference>
<dbReference type="Proteomes" id="UP000290900">
    <property type="component" value="Unassembled WGS sequence"/>
</dbReference>
<dbReference type="GO" id="GO:0006506">
    <property type="term" value="P:GPI anchor biosynthetic process"/>
    <property type="evidence" value="ECO:0007669"/>
    <property type="project" value="TreeGrafter"/>
</dbReference>
<feature type="domain" description="PIG-P" evidence="6">
    <location>
        <begin position="33"/>
        <end position="161"/>
    </location>
</feature>
<sequence>MPALIDDTPETFVSDELARESDVTVSTNITPQAEYKGFASYVMSAIFLIVWLGWSLLPDKILHDVGIHYYPSRWWALAIPSYILIAMIYTYVALALYNIEVETVPLNDLRTLVDDSGVIVTQVHEGQARQAHEAVPLDYYVHHPTSGIWDLPIGKVNEVLYSAGNMESDQL</sequence>
<accession>A0A448YGQ8</accession>
<evidence type="ECO:0000256" key="3">
    <source>
        <dbReference type="ARBA" id="ARBA00022989"/>
    </source>
</evidence>